<dbReference type="Proteomes" id="UP000216311">
    <property type="component" value="Unassembled WGS sequence"/>
</dbReference>
<dbReference type="OrthoDB" id="7062584at2"/>
<name>A0A255HFH2_9ACTN</name>
<keyword evidence="2" id="KW-1185">Reference proteome</keyword>
<protein>
    <submittedName>
        <fullName evidence="1">Pyridoxamine 5'-phosphate oxidase</fullName>
    </submittedName>
</protein>
<evidence type="ECO:0000313" key="2">
    <source>
        <dbReference type="Proteomes" id="UP000216311"/>
    </source>
</evidence>
<gene>
    <name evidence="1" type="ORF">CGZ93_01585</name>
</gene>
<proteinExistence type="predicted"/>
<comment type="caution">
    <text evidence="1">The sequence shown here is derived from an EMBL/GenBank/DDBJ whole genome shotgun (WGS) entry which is preliminary data.</text>
</comment>
<sequence length="137" mass="15541">MAEGTHLSEQECWELLHSQEFGRMAYELDGQPNIVPLNYAVDGQQLVFRTAEGSTVHGLCQDRHVAFEVDQVVEEVGSSVVVRGTAVVLPPEEELRLEQVGLRAWLGDNRPVLIAIRPSEVHGRRYPLQRPWRSMLR</sequence>
<dbReference type="Pfam" id="PF12900">
    <property type="entry name" value="Pyridox_ox_2"/>
    <property type="match status" value="1"/>
</dbReference>
<organism evidence="1 2">
    <name type="scientific">Enemella dayhoffiae</name>
    <dbReference type="NCBI Taxonomy" id="2016507"/>
    <lineage>
        <taxon>Bacteria</taxon>
        <taxon>Bacillati</taxon>
        <taxon>Actinomycetota</taxon>
        <taxon>Actinomycetes</taxon>
        <taxon>Propionibacteriales</taxon>
        <taxon>Propionibacteriaceae</taxon>
        <taxon>Enemella</taxon>
    </lineage>
</organism>
<dbReference type="EMBL" id="NMVQ01000001">
    <property type="protein sequence ID" value="OYO25174.1"/>
    <property type="molecule type" value="Genomic_DNA"/>
</dbReference>
<dbReference type="InterPro" id="IPR024747">
    <property type="entry name" value="Pyridox_Oxase-rel"/>
</dbReference>
<dbReference type="AlphaFoldDB" id="A0A255HFH2"/>
<dbReference type="RefSeq" id="WP_094362382.1">
    <property type="nucleotide sequence ID" value="NZ_NMVQ01000001.1"/>
</dbReference>
<dbReference type="InterPro" id="IPR012349">
    <property type="entry name" value="Split_barrel_FMN-bd"/>
</dbReference>
<dbReference type="Gene3D" id="2.30.110.10">
    <property type="entry name" value="Electron Transport, Fmn-binding Protein, Chain A"/>
    <property type="match status" value="1"/>
</dbReference>
<reference evidence="1 2" key="1">
    <citation type="submission" date="2017-07" db="EMBL/GenBank/DDBJ databases">
        <title>Draft whole genome sequences of clinical Proprionibacteriaceae strains.</title>
        <authorList>
            <person name="Bernier A.-M."/>
            <person name="Bernard K."/>
            <person name="Domingo M.-C."/>
        </authorList>
    </citation>
    <scope>NUCLEOTIDE SEQUENCE [LARGE SCALE GENOMIC DNA]</scope>
    <source>
        <strain evidence="1 2">NML 130396</strain>
    </source>
</reference>
<accession>A0A255HFH2</accession>
<evidence type="ECO:0000313" key="1">
    <source>
        <dbReference type="EMBL" id="OYO25174.1"/>
    </source>
</evidence>
<dbReference type="SUPFAM" id="SSF50475">
    <property type="entry name" value="FMN-binding split barrel"/>
    <property type="match status" value="1"/>
</dbReference>